<accession>A0A6L5GHE8</accession>
<reference evidence="6 7" key="1">
    <citation type="submission" date="2019-10" db="EMBL/GenBank/DDBJ databases">
        <title>Glycomyces albidus sp. nov., a novel actinomycete isolated from rhizosphere soil of wheat (Triticum aestivum L.).</title>
        <authorList>
            <person name="Qian L."/>
        </authorList>
    </citation>
    <scope>NUCLEOTIDE SEQUENCE [LARGE SCALE GENOMIC DNA]</scope>
    <source>
        <strain evidence="6 7">NEAU-7082</strain>
    </source>
</reference>
<evidence type="ECO:0000256" key="3">
    <source>
        <dbReference type="ARBA" id="ARBA00023004"/>
    </source>
</evidence>
<gene>
    <name evidence="6" type="ORF">GFD30_25935</name>
</gene>
<comment type="cofactor">
    <cofactor evidence="1">
        <name>Fe(2+)</name>
        <dbReference type="ChEBI" id="CHEBI:29033"/>
    </cofactor>
</comment>
<dbReference type="PANTHER" id="PTHR10696:SF56">
    <property type="entry name" value="TAUD_TFDA-LIKE DOMAIN-CONTAINING PROTEIN"/>
    <property type="match status" value="1"/>
</dbReference>
<evidence type="ECO:0000259" key="5">
    <source>
        <dbReference type="Pfam" id="PF02668"/>
    </source>
</evidence>
<dbReference type="GO" id="GO:0016491">
    <property type="term" value="F:oxidoreductase activity"/>
    <property type="evidence" value="ECO:0007669"/>
    <property type="project" value="UniProtKB-KW"/>
</dbReference>
<keyword evidence="4" id="KW-0045">Antibiotic biosynthesis</keyword>
<dbReference type="RefSeq" id="WP_153028042.1">
    <property type="nucleotide sequence ID" value="NZ_WIAO01000075.1"/>
</dbReference>
<dbReference type="AlphaFoldDB" id="A0A6L5GHE8"/>
<keyword evidence="7" id="KW-1185">Reference proteome</keyword>
<organism evidence="6 7">
    <name type="scientific">Glycomyces albidus</name>
    <dbReference type="NCBI Taxonomy" id="2656774"/>
    <lineage>
        <taxon>Bacteria</taxon>
        <taxon>Bacillati</taxon>
        <taxon>Actinomycetota</taxon>
        <taxon>Actinomycetes</taxon>
        <taxon>Glycomycetales</taxon>
        <taxon>Glycomycetaceae</taxon>
        <taxon>Glycomyces</taxon>
    </lineage>
</organism>
<dbReference type="Pfam" id="PF02668">
    <property type="entry name" value="TauD"/>
    <property type="match status" value="1"/>
</dbReference>
<protein>
    <recommendedName>
        <fullName evidence="5">TauD/TfdA-like domain-containing protein</fullName>
    </recommendedName>
</protein>
<dbReference type="GO" id="GO:0017000">
    <property type="term" value="P:antibiotic biosynthetic process"/>
    <property type="evidence" value="ECO:0007669"/>
    <property type="project" value="UniProtKB-KW"/>
</dbReference>
<dbReference type="InterPro" id="IPR042098">
    <property type="entry name" value="TauD-like_sf"/>
</dbReference>
<evidence type="ECO:0000256" key="4">
    <source>
        <dbReference type="ARBA" id="ARBA00023194"/>
    </source>
</evidence>
<evidence type="ECO:0000256" key="2">
    <source>
        <dbReference type="ARBA" id="ARBA00023002"/>
    </source>
</evidence>
<comment type="caution">
    <text evidence="6">The sequence shown here is derived from an EMBL/GenBank/DDBJ whole genome shotgun (WGS) entry which is preliminary data.</text>
</comment>
<keyword evidence="2" id="KW-0560">Oxidoreductase</keyword>
<dbReference type="PANTHER" id="PTHR10696">
    <property type="entry name" value="GAMMA-BUTYROBETAINE HYDROXYLASE-RELATED"/>
    <property type="match status" value="1"/>
</dbReference>
<dbReference type="InterPro" id="IPR003819">
    <property type="entry name" value="TauD/TfdA-like"/>
</dbReference>
<sequence length="225" mass="25052">MHTLARTLDDLAEDLHIRGYTLIRAEPEAGPMTEAPCALGVHLGARWMGARILEADNDPAWLPRHTEQFDDDEPLRFFALGCLAPAAEGGATCLYDGRAAAHSLLAQEHDFTSVRIEYATKWRPTKATHPLIVMGAHGPALHFRSKLETNNVVGLPSGLGEDEMYGLVESALAEAVVLVHRWRAGDLLVVDNRAMIHARQPFNGTRRMIRFRYDDPHYQTITLKP</sequence>
<dbReference type="Gene3D" id="3.60.130.10">
    <property type="entry name" value="Clavaminate synthase-like"/>
    <property type="match status" value="1"/>
</dbReference>
<evidence type="ECO:0000256" key="1">
    <source>
        <dbReference type="ARBA" id="ARBA00001954"/>
    </source>
</evidence>
<keyword evidence="3" id="KW-0408">Iron</keyword>
<dbReference type="EMBL" id="WIAO01000075">
    <property type="protein sequence ID" value="MQM28975.1"/>
    <property type="molecule type" value="Genomic_DNA"/>
</dbReference>
<dbReference type="Proteomes" id="UP000477750">
    <property type="component" value="Unassembled WGS sequence"/>
</dbReference>
<dbReference type="InterPro" id="IPR050411">
    <property type="entry name" value="AlphaKG_dependent_hydroxylases"/>
</dbReference>
<feature type="domain" description="TauD/TfdA-like" evidence="5">
    <location>
        <begin position="60"/>
        <end position="210"/>
    </location>
</feature>
<dbReference type="SUPFAM" id="SSF51197">
    <property type="entry name" value="Clavaminate synthase-like"/>
    <property type="match status" value="1"/>
</dbReference>
<evidence type="ECO:0000313" key="6">
    <source>
        <dbReference type="EMBL" id="MQM28975.1"/>
    </source>
</evidence>
<proteinExistence type="predicted"/>
<evidence type="ECO:0000313" key="7">
    <source>
        <dbReference type="Proteomes" id="UP000477750"/>
    </source>
</evidence>
<name>A0A6L5GHE8_9ACTN</name>